<keyword evidence="3 7" id="KW-0812">Transmembrane</keyword>
<dbReference type="OrthoDB" id="1684102at2759"/>
<feature type="region of interest" description="Disordered" evidence="6">
    <location>
        <begin position="1"/>
        <end position="49"/>
    </location>
</feature>
<feature type="transmembrane region" description="Helical" evidence="7">
    <location>
        <begin position="574"/>
        <end position="592"/>
    </location>
</feature>
<evidence type="ECO:0000256" key="6">
    <source>
        <dbReference type="SAM" id="MobiDB-lite"/>
    </source>
</evidence>
<feature type="transmembrane region" description="Helical" evidence="7">
    <location>
        <begin position="537"/>
        <end position="554"/>
    </location>
</feature>
<dbReference type="InterPro" id="IPR013057">
    <property type="entry name" value="AA_transpt_TM"/>
</dbReference>
<evidence type="ECO:0000259" key="8">
    <source>
        <dbReference type="Pfam" id="PF01490"/>
    </source>
</evidence>
<dbReference type="PANTHER" id="PTHR22950:SF666">
    <property type="entry name" value="VACUOLAR AMINO ACID TRANSPORTER 4"/>
    <property type="match status" value="1"/>
</dbReference>
<organism evidence="9 10">
    <name type="scientific">Pichia membranifaciens NRRL Y-2026</name>
    <dbReference type="NCBI Taxonomy" id="763406"/>
    <lineage>
        <taxon>Eukaryota</taxon>
        <taxon>Fungi</taxon>
        <taxon>Dikarya</taxon>
        <taxon>Ascomycota</taxon>
        <taxon>Saccharomycotina</taxon>
        <taxon>Pichiomycetes</taxon>
        <taxon>Pichiales</taxon>
        <taxon>Pichiaceae</taxon>
        <taxon>Pichia</taxon>
    </lineage>
</organism>
<feature type="transmembrane region" description="Helical" evidence="7">
    <location>
        <begin position="326"/>
        <end position="343"/>
    </location>
</feature>
<feature type="transmembrane region" description="Helical" evidence="7">
    <location>
        <begin position="238"/>
        <end position="261"/>
    </location>
</feature>
<protein>
    <recommendedName>
        <fullName evidence="8">Amino acid transporter transmembrane domain-containing protein</fullName>
    </recommendedName>
</protein>
<evidence type="ECO:0000256" key="3">
    <source>
        <dbReference type="ARBA" id="ARBA00022692"/>
    </source>
</evidence>
<dbReference type="GO" id="GO:0005774">
    <property type="term" value="C:vacuolar membrane"/>
    <property type="evidence" value="ECO:0007669"/>
    <property type="project" value="TreeGrafter"/>
</dbReference>
<name>A0A1E3NHV6_9ASCO</name>
<accession>A0A1E3NHV6</accession>
<feature type="compositionally biased region" description="Polar residues" evidence="6">
    <location>
        <begin position="1"/>
        <end position="10"/>
    </location>
</feature>
<dbReference type="STRING" id="763406.A0A1E3NHV6"/>
<feature type="region of interest" description="Disordered" evidence="6">
    <location>
        <begin position="175"/>
        <end position="198"/>
    </location>
</feature>
<dbReference type="GeneID" id="30180047"/>
<comment type="subcellular location">
    <subcellularLocation>
        <location evidence="1">Membrane</location>
        <topology evidence="1">Multi-pass membrane protein</topology>
    </subcellularLocation>
</comment>
<gene>
    <name evidence="9" type="ORF">PICMEDRAFT_59367</name>
</gene>
<dbReference type="Proteomes" id="UP000094455">
    <property type="component" value="Unassembled WGS sequence"/>
</dbReference>
<keyword evidence="10" id="KW-1185">Reference proteome</keyword>
<keyword evidence="4 7" id="KW-1133">Transmembrane helix</keyword>
<evidence type="ECO:0000256" key="5">
    <source>
        <dbReference type="ARBA" id="ARBA00023136"/>
    </source>
</evidence>
<dbReference type="GO" id="GO:0005302">
    <property type="term" value="F:L-tyrosine transmembrane transporter activity"/>
    <property type="evidence" value="ECO:0007669"/>
    <property type="project" value="TreeGrafter"/>
</dbReference>
<evidence type="ECO:0000313" key="9">
    <source>
        <dbReference type="EMBL" id="ODQ45730.1"/>
    </source>
</evidence>
<dbReference type="PANTHER" id="PTHR22950">
    <property type="entry name" value="AMINO ACID TRANSPORTER"/>
    <property type="match status" value="1"/>
</dbReference>
<feature type="transmembrane region" description="Helical" evidence="7">
    <location>
        <begin position="391"/>
        <end position="412"/>
    </location>
</feature>
<feature type="transmembrane region" description="Helical" evidence="7">
    <location>
        <begin position="467"/>
        <end position="493"/>
    </location>
</feature>
<comment type="similarity">
    <text evidence="2">Belongs to the amino acid/polyamine transporter 2 family.</text>
</comment>
<proteinExistence type="inferred from homology"/>
<dbReference type="EMBL" id="KV454004">
    <property type="protein sequence ID" value="ODQ45730.1"/>
    <property type="molecule type" value="Genomic_DNA"/>
</dbReference>
<reference evidence="9 10" key="1">
    <citation type="journal article" date="2016" name="Proc. Natl. Acad. Sci. U.S.A.">
        <title>Comparative genomics of biotechnologically important yeasts.</title>
        <authorList>
            <person name="Riley R."/>
            <person name="Haridas S."/>
            <person name="Wolfe K.H."/>
            <person name="Lopes M.R."/>
            <person name="Hittinger C.T."/>
            <person name="Goeker M."/>
            <person name="Salamov A.A."/>
            <person name="Wisecaver J.H."/>
            <person name="Long T.M."/>
            <person name="Calvey C.H."/>
            <person name="Aerts A.L."/>
            <person name="Barry K.W."/>
            <person name="Choi C."/>
            <person name="Clum A."/>
            <person name="Coughlan A.Y."/>
            <person name="Deshpande S."/>
            <person name="Douglass A.P."/>
            <person name="Hanson S.J."/>
            <person name="Klenk H.-P."/>
            <person name="LaButti K.M."/>
            <person name="Lapidus A."/>
            <person name="Lindquist E.A."/>
            <person name="Lipzen A.M."/>
            <person name="Meier-Kolthoff J.P."/>
            <person name="Ohm R.A."/>
            <person name="Otillar R.P."/>
            <person name="Pangilinan J.L."/>
            <person name="Peng Y."/>
            <person name="Rokas A."/>
            <person name="Rosa C.A."/>
            <person name="Scheuner C."/>
            <person name="Sibirny A.A."/>
            <person name="Slot J.C."/>
            <person name="Stielow J.B."/>
            <person name="Sun H."/>
            <person name="Kurtzman C.P."/>
            <person name="Blackwell M."/>
            <person name="Grigoriev I.V."/>
            <person name="Jeffries T.W."/>
        </authorList>
    </citation>
    <scope>NUCLEOTIDE SEQUENCE [LARGE SCALE GENOMIC DNA]</scope>
    <source>
        <strain evidence="9 10">NRRL Y-2026</strain>
    </source>
</reference>
<sequence length="593" mass="65411">MPSPGQSYTTDPGHINIISPQPNRPADARRQSMARLSSSMANTPASSYGSFVDDPTILKNVSKHLPTDPQNALKLPSGDITRDLYQLNAPSALRRSKSMSGNDAERRGSMASQMRLPGGFRRDFIQMQKQKFGYTLSKPTVFTKNFLEFLTIYGHFAGEDLEDEDFLACDYDTSSPDKVDEESPLVQGNGTHTLGGSALNASKETETHKSSSLKAFFLLMKAFVGTGILFLPKAFSNGGLAFCVVLLVFFSVLSYYCYLFLSQCTAKTGISSFAELGNKMYGKTLKILILNSIVSAQIGFVAAYTVFTAENLKAFLKNTLDLEYPLYYFVIFETLCFAPMSLIRNITKLSLAALLANVFILTGIATIVFYASRDLITNGPAEVVMFNSDSWSLFIGVAIFAFEGIGLIIPVQQSMRHPEDFPKVLLAVISVCCVLFVSIGWLCYITYGEKVQTVVILNLPQDSIAVISIQFFYALAIMLSVPLQILPAIRIMESRLFKRRPSGRVDPKTKWHKNAFRVGITLLTSAIAYLGSSNLDLFVSFIGCIACIPLVYMYPPMLHLKIVAKNNFEKGVDIVLIILGGVALVYTTTMLIF</sequence>
<feature type="transmembrane region" description="Helical" evidence="7">
    <location>
        <begin position="514"/>
        <end position="531"/>
    </location>
</feature>
<evidence type="ECO:0000256" key="2">
    <source>
        <dbReference type="ARBA" id="ARBA00008066"/>
    </source>
</evidence>
<feature type="domain" description="Amino acid transporter transmembrane" evidence="8">
    <location>
        <begin position="208"/>
        <end position="592"/>
    </location>
</feature>
<evidence type="ECO:0000256" key="1">
    <source>
        <dbReference type="ARBA" id="ARBA00004141"/>
    </source>
</evidence>
<evidence type="ECO:0000256" key="7">
    <source>
        <dbReference type="SAM" id="Phobius"/>
    </source>
</evidence>
<dbReference type="RefSeq" id="XP_019016843.1">
    <property type="nucleotide sequence ID" value="XM_019163360.1"/>
</dbReference>
<evidence type="ECO:0000256" key="4">
    <source>
        <dbReference type="ARBA" id="ARBA00022989"/>
    </source>
</evidence>
<dbReference type="Pfam" id="PF01490">
    <property type="entry name" value="Aa_trans"/>
    <property type="match status" value="1"/>
</dbReference>
<feature type="transmembrane region" description="Helical" evidence="7">
    <location>
        <begin position="424"/>
        <end position="447"/>
    </location>
</feature>
<feature type="transmembrane region" description="Helical" evidence="7">
    <location>
        <begin position="350"/>
        <end position="371"/>
    </location>
</feature>
<feature type="compositionally biased region" description="Polar residues" evidence="6">
    <location>
        <begin position="186"/>
        <end position="198"/>
    </location>
</feature>
<keyword evidence="5 7" id="KW-0472">Membrane</keyword>
<feature type="compositionally biased region" description="Polar residues" evidence="6">
    <location>
        <begin position="34"/>
        <end position="49"/>
    </location>
</feature>
<evidence type="ECO:0000313" key="10">
    <source>
        <dbReference type="Proteomes" id="UP000094455"/>
    </source>
</evidence>
<dbReference type="AlphaFoldDB" id="A0A1E3NHV6"/>
<feature type="transmembrane region" description="Helical" evidence="7">
    <location>
        <begin position="287"/>
        <end position="306"/>
    </location>
</feature>